<evidence type="ECO:0000313" key="2">
    <source>
        <dbReference type="EMBL" id="USW51597.1"/>
    </source>
</evidence>
<evidence type="ECO:0000313" key="3">
    <source>
        <dbReference type="Proteomes" id="UP001056384"/>
    </source>
</evidence>
<reference evidence="2" key="1">
    <citation type="submission" date="2022-06" db="EMBL/GenBank/DDBJ databases">
        <title>Complete genome sequences of two strains of the flax pathogen Septoria linicola.</title>
        <authorList>
            <person name="Lapalu N."/>
            <person name="Simon A."/>
            <person name="Demenou B."/>
            <person name="Paumier D."/>
            <person name="Guillot M.-P."/>
            <person name="Gout L."/>
            <person name="Valade R."/>
        </authorList>
    </citation>
    <scope>NUCLEOTIDE SEQUENCE</scope>
    <source>
        <strain evidence="2">SE15195</strain>
    </source>
</reference>
<name>A0A9Q9AT94_9PEZI</name>
<evidence type="ECO:0000256" key="1">
    <source>
        <dbReference type="SAM" id="Coils"/>
    </source>
</evidence>
<accession>A0A9Q9AT94</accession>
<protein>
    <submittedName>
        <fullName evidence="2">Uncharacterized protein</fullName>
    </submittedName>
</protein>
<gene>
    <name evidence="2" type="ORF">Slin15195_G049160</name>
</gene>
<proteinExistence type="predicted"/>
<dbReference type="AlphaFoldDB" id="A0A9Q9AT94"/>
<organism evidence="2 3">
    <name type="scientific">Septoria linicola</name>
    <dbReference type="NCBI Taxonomy" id="215465"/>
    <lineage>
        <taxon>Eukaryota</taxon>
        <taxon>Fungi</taxon>
        <taxon>Dikarya</taxon>
        <taxon>Ascomycota</taxon>
        <taxon>Pezizomycotina</taxon>
        <taxon>Dothideomycetes</taxon>
        <taxon>Dothideomycetidae</taxon>
        <taxon>Mycosphaerellales</taxon>
        <taxon>Mycosphaerellaceae</taxon>
        <taxon>Septoria</taxon>
    </lineage>
</organism>
<feature type="coiled-coil region" evidence="1">
    <location>
        <begin position="49"/>
        <end position="76"/>
    </location>
</feature>
<keyword evidence="1" id="KW-0175">Coiled coil</keyword>
<sequence length="126" mass="14613">MHMYFAIGPDTVPLFSAEGLKLIGKNIQQSWPKKQHALHEVDHFRLKHYTVKQRAAKKLEKQVERIERDLRKAKDPEVEADRRKVQAENEARRVIAESERRIPKGIRAEVLRTRDTDAGKQIAVAP</sequence>
<keyword evidence="3" id="KW-1185">Reference proteome</keyword>
<dbReference type="EMBL" id="CP099420">
    <property type="protein sequence ID" value="USW51597.1"/>
    <property type="molecule type" value="Genomic_DNA"/>
</dbReference>
<dbReference type="Proteomes" id="UP001056384">
    <property type="component" value="Chromosome 3"/>
</dbReference>